<dbReference type="InterPro" id="IPR014284">
    <property type="entry name" value="RNA_pol_sigma-70_dom"/>
</dbReference>
<dbReference type="GO" id="GO:0006352">
    <property type="term" value="P:DNA-templated transcription initiation"/>
    <property type="evidence" value="ECO:0007669"/>
    <property type="project" value="InterPro"/>
</dbReference>
<dbReference type="InterPro" id="IPR039425">
    <property type="entry name" value="RNA_pol_sigma-70-like"/>
</dbReference>
<dbReference type="GO" id="GO:0016987">
    <property type="term" value="F:sigma factor activity"/>
    <property type="evidence" value="ECO:0007669"/>
    <property type="project" value="UniProtKB-KW"/>
</dbReference>
<protein>
    <recommendedName>
        <fullName evidence="7">RNA polymerase subunit sigma-70</fullName>
    </recommendedName>
</protein>
<organism evidence="5 6">
    <name type="scientific">Nonlabens spongiae</name>
    <dbReference type="NCBI Taxonomy" id="331648"/>
    <lineage>
        <taxon>Bacteria</taxon>
        <taxon>Pseudomonadati</taxon>
        <taxon>Bacteroidota</taxon>
        <taxon>Flavobacteriia</taxon>
        <taxon>Flavobacteriales</taxon>
        <taxon>Flavobacteriaceae</taxon>
        <taxon>Nonlabens</taxon>
    </lineage>
</organism>
<dbReference type="NCBIfam" id="TIGR02937">
    <property type="entry name" value="sigma70-ECF"/>
    <property type="match status" value="1"/>
</dbReference>
<keyword evidence="6" id="KW-1185">Reference proteome</keyword>
<evidence type="ECO:0000313" key="6">
    <source>
        <dbReference type="Proteomes" id="UP000193431"/>
    </source>
</evidence>
<dbReference type="Gene3D" id="1.10.1740.10">
    <property type="match status" value="1"/>
</dbReference>
<dbReference type="PANTHER" id="PTHR43133">
    <property type="entry name" value="RNA POLYMERASE ECF-TYPE SIGMA FACTO"/>
    <property type="match status" value="1"/>
</dbReference>
<name>A0A1W6MGT7_9FLAO</name>
<accession>A0A1W6MGT7</accession>
<dbReference type="OrthoDB" id="1099849at2"/>
<sequence length="181" mass="21350">MSHKNKVDSELKRRFQENDPEALRDVYVAYKDELLNWLIRYNLNMEDRLDIYQDAIIELQHKLVTQKVTLEKASIKTYLFGICKFLAIRHHKARKMEQVSDSEEQVAEIKVEEDLSENSKLLALSFKKLGAACQELISMFYYRGLTIKEMVELSNYKDENTVKSAKSRCMKKLKELVSYEK</sequence>
<dbReference type="InterPro" id="IPR036388">
    <property type="entry name" value="WH-like_DNA-bd_sf"/>
</dbReference>
<evidence type="ECO:0008006" key="7">
    <source>
        <dbReference type="Google" id="ProtNLM"/>
    </source>
</evidence>
<keyword evidence="3" id="KW-0731">Sigma factor</keyword>
<dbReference type="InterPro" id="IPR013325">
    <property type="entry name" value="RNA_pol_sigma_r2"/>
</dbReference>
<evidence type="ECO:0000313" key="5">
    <source>
        <dbReference type="EMBL" id="ARN76790.1"/>
    </source>
</evidence>
<dbReference type="STRING" id="331648.BST97_01550"/>
<dbReference type="PANTHER" id="PTHR43133:SF46">
    <property type="entry name" value="RNA POLYMERASE SIGMA-70 FACTOR ECF SUBFAMILY"/>
    <property type="match status" value="1"/>
</dbReference>
<dbReference type="Proteomes" id="UP000193431">
    <property type="component" value="Chromosome"/>
</dbReference>
<dbReference type="Gene3D" id="1.10.10.10">
    <property type="entry name" value="Winged helix-like DNA-binding domain superfamily/Winged helix DNA-binding domain"/>
    <property type="match status" value="1"/>
</dbReference>
<dbReference type="EMBL" id="CP019344">
    <property type="protein sequence ID" value="ARN76790.1"/>
    <property type="molecule type" value="Genomic_DNA"/>
</dbReference>
<dbReference type="SUPFAM" id="SSF88659">
    <property type="entry name" value="Sigma3 and sigma4 domains of RNA polymerase sigma factors"/>
    <property type="match status" value="1"/>
</dbReference>
<evidence type="ECO:0000256" key="2">
    <source>
        <dbReference type="ARBA" id="ARBA00023015"/>
    </source>
</evidence>
<dbReference type="AlphaFoldDB" id="A0A1W6MGT7"/>
<keyword evidence="2" id="KW-0805">Transcription regulation</keyword>
<gene>
    <name evidence="5" type="ORF">BST97_01550</name>
</gene>
<proteinExistence type="inferred from homology"/>
<evidence type="ECO:0000256" key="3">
    <source>
        <dbReference type="ARBA" id="ARBA00023082"/>
    </source>
</evidence>
<evidence type="ECO:0000256" key="1">
    <source>
        <dbReference type="ARBA" id="ARBA00010641"/>
    </source>
</evidence>
<dbReference type="SUPFAM" id="SSF88946">
    <property type="entry name" value="Sigma2 domain of RNA polymerase sigma factors"/>
    <property type="match status" value="1"/>
</dbReference>
<dbReference type="RefSeq" id="WP_085765590.1">
    <property type="nucleotide sequence ID" value="NZ_CP019344.1"/>
</dbReference>
<dbReference type="InterPro" id="IPR013324">
    <property type="entry name" value="RNA_pol_sigma_r3/r4-like"/>
</dbReference>
<reference evidence="5 6" key="1">
    <citation type="submission" date="2016-11" db="EMBL/GenBank/DDBJ databases">
        <title>Trade-off between light-utilization and light-protection in marine flavobacteria.</title>
        <authorList>
            <person name="Kumagai Y."/>
        </authorList>
    </citation>
    <scope>NUCLEOTIDE SEQUENCE [LARGE SCALE GENOMIC DNA]</scope>
    <source>
        <strain evidence="5 6">JCM 13191</strain>
    </source>
</reference>
<keyword evidence="4" id="KW-0804">Transcription</keyword>
<evidence type="ECO:0000256" key="4">
    <source>
        <dbReference type="ARBA" id="ARBA00023163"/>
    </source>
</evidence>
<comment type="similarity">
    <text evidence="1">Belongs to the sigma-70 factor family. ECF subfamily.</text>
</comment>